<dbReference type="SMART" id="SM00064">
    <property type="entry name" value="FYVE"/>
    <property type="match status" value="1"/>
</dbReference>
<dbReference type="GO" id="GO:0046854">
    <property type="term" value="P:phosphatidylinositol phosphate biosynthetic process"/>
    <property type="evidence" value="ECO:0007669"/>
    <property type="project" value="TreeGrafter"/>
</dbReference>
<dbReference type="SMART" id="SM00330">
    <property type="entry name" value="PIPKc"/>
    <property type="match status" value="1"/>
</dbReference>
<dbReference type="EMBL" id="SWLB01000023">
    <property type="protein sequence ID" value="KAF3323475.1"/>
    <property type="molecule type" value="Genomic_DNA"/>
</dbReference>
<organism evidence="16 17">
    <name type="scientific">Carex littledalei</name>
    <dbReference type="NCBI Taxonomy" id="544730"/>
    <lineage>
        <taxon>Eukaryota</taxon>
        <taxon>Viridiplantae</taxon>
        <taxon>Streptophyta</taxon>
        <taxon>Embryophyta</taxon>
        <taxon>Tracheophyta</taxon>
        <taxon>Spermatophyta</taxon>
        <taxon>Magnoliopsida</taxon>
        <taxon>Liliopsida</taxon>
        <taxon>Poales</taxon>
        <taxon>Cyperaceae</taxon>
        <taxon>Cyperoideae</taxon>
        <taxon>Cariceae</taxon>
        <taxon>Carex</taxon>
        <taxon>Carex subgen. Euthyceras</taxon>
    </lineage>
</organism>
<dbReference type="PANTHER" id="PTHR45748:SF3">
    <property type="entry name" value="1-PHOSPHATIDYLINOSITOL-3-PHOSPHATE 5-KINASE"/>
    <property type="match status" value="1"/>
</dbReference>
<evidence type="ECO:0000256" key="12">
    <source>
        <dbReference type="PROSITE-ProRule" id="PRU00781"/>
    </source>
</evidence>
<dbReference type="InterPro" id="IPR013083">
    <property type="entry name" value="Znf_RING/FYVE/PHD"/>
</dbReference>
<evidence type="ECO:0000313" key="16">
    <source>
        <dbReference type="EMBL" id="KAF3323475.1"/>
    </source>
</evidence>
<keyword evidence="5 11" id="KW-0863">Zinc-finger</keyword>
<dbReference type="GO" id="GO:0008270">
    <property type="term" value="F:zinc ion binding"/>
    <property type="evidence" value="ECO:0007669"/>
    <property type="project" value="UniProtKB-KW"/>
</dbReference>
<name>A0A833VF29_9POAL</name>
<dbReference type="GO" id="GO:0010008">
    <property type="term" value="C:endosome membrane"/>
    <property type="evidence" value="ECO:0007669"/>
    <property type="project" value="TreeGrafter"/>
</dbReference>
<dbReference type="Gene3D" id="3.30.800.10">
    <property type="entry name" value="Phosphatidylinositol Phosphate Kinase II Beta"/>
    <property type="match status" value="1"/>
</dbReference>
<evidence type="ECO:0000256" key="7">
    <source>
        <dbReference type="ARBA" id="ARBA00022833"/>
    </source>
</evidence>
<dbReference type="Gene3D" id="3.50.7.10">
    <property type="entry name" value="GroEL"/>
    <property type="match status" value="1"/>
</dbReference>
<evidence type="ECO:0000256" key="9">
    <source>
        <dbReference type="ARBA" id="ARBA00023464"/>
    </source>
</evidence>
<dbReference type="EC" id="2.7.1.150" evidence="1"/>
<evidence type="ECO:0000313" key="17">
    <source>
        <dbReference type="Proteomes" id="UP000623129"/>
    </source>
</evidence>
<keyword evidence="7" id="KW-0862">Zinc</keyword>
<dbReference type="GO" id="GO:0005524">
    <property type="term" value="F:ATP binding"/>
    <property type="evidence" value="ECO:0007669"/>
    <property type="project" value="UniProtKB-UniRule"/>
</dbReference>
<dbReference type="InterPro" id="IPR027409">
    <property type="entry name" value="GroEL-like_apical_dom_sf"/>
</dbReference>
<dbReference type="FunFam" id="3.50.7.10:FF:000007">
    <property type="entry name" value="1-phosphatidylinositol 3-phosphate 5-kinase isoform X1"/>
    <property type="match status" value="1"/>
</dbReference>
<gene>
    <name evidence="16" type="ORF">FCM35_KLT12206</name>
</gene>
<keyword evidence="8 12" id="KW-0067">ATP-binding</keyword>
<evidence type="ECO:0000259" key="14">
    <source>
        <dbReference type="PROSITE" id="PS50178"/>
    </source>
</evidence>
<dbReference type="PANTHER" id="PTHR45748">
    <property type="entry name" value="1-PHOSPHATIDYLINOSITOL 3-PHOSPHATE 5-KINASE-RELATED"/>
    <property type="match status" value="1"/>
</dbReference>
<dbReference type="InterPro" id="IPR002498">
    <property type="entry name" value="PInositol-4-P-4/5-kinase_core"/>
</dbReference>
<sequence>MGNPDLPLTDFFTNLQSWFLGRRDPDNLSKVFWMPDNSCHKCFECEHSFNLINRKHHCRKCGKIFCGACTNNTIPYQSRTITGSSSSCDDSGSNYKENTRRIRVCNHCYGLWEGETAMSSASICSSASSETNSKQASYDRLNGLSGFYYDLPDHHFANGARGSEESSPRESLLDISYNNRDFVRSENKMTANEEKETFSSAQYEMLVTRSDDEDEGIYPEQVAEPLYSEQFQTYAGYYSQLESGVYYPCSFLNTSSAHNNDKFVEEICSATVDKMDDESDANNSYDYHATSSLYGIKSTSNIYEFQNNISLWSPPDPDDGEEEEEEEEEEEWEEGAEINELPDSLTEKWKSLIPSGSFKSFGSSDPMGDETEALKHAADDHFRLLLEQLLQIEDVSILHEEGQRSWVDIMQSLAREVAEFVRPDQTGTGSTMDPVGFVKIKCIATGDQNDSMVVKGIVCKKNVAHRRMITRLEKPHILILGGALEYQRVNNALSSIDTLLQQEREHLKMAVAKIEAHKPDLLLVEKSVSRTVQDMLLYKNIPLVLNMKRSLLERIALCTNAIIAPSVDLLAPEQMGTCDLFHVDKFIEIHECHDQTTKISPKNMMFFEGCPRHEACTVVLKGASLEVLKKVKHVMQVGIFVAYHASLEKSFLEDDRACIPEAITKSPLTVPLPNIPLSTNTSISTVPGFHSSIDDSFNEPSLSPLSEALAFSSSNIDWIAEDLGEGNSCKSEVARKENLLLDDTRSILISLSTRCVWKRRICGSFQVYRIKYYGNFDRPLEQYLRENLFDQDRLCYFCDLPPEAHAHCYINQKGTITISMRRIPDLILPGEREKKIWTWQRCLKCPRENGLPPSNKRVILSSDTMSLSFGRFLELSFSDHNAATRVAKCGHSVHKDCLRFYGTGNLIACFQYKAIAINSAFLPPLKLEFGYQHFDWVEEEAMELAQRGDQLLEEISTTLYQLDKFEEIQDISKQKKAKLIEELQDFHKQEKAEFQAISCSHSIIALLDEVLKRKEGQLDILEINKLRRQLLFHSLYWNQRIEFIKSFKGNGLPSETNIETMEKQFSFTTRSESTRDRDSKSTLFTSISLSEDSGSAESSLVSRRTMSDGHFPIFNSNNNNLGGTPDRLPLSKELTEANDPSPSLMMPFAKYCSSLNKKFRGPVHIAVSEWLEWPGGPSFFLPIGVNDMVIPVFEKEPTSVISYALASQEYHDILSNNSRQVPSPDINFADNGPQGKVCYSVRCYSAKCFNRLRQKSSISEQDFIRSLSRCKNWEAYGGKSKVFFAKSLDDRFVIKQVTKTELGSFDVFGPAYFKYVSDSIDSNSPTCLAKIYGIYQVTSNNVKTGMEEKMDLLVMENLLFGRHITRLYDLKGSTRSRYNPDTSGKNKVLLDENLIESMPTSPIFVAKKSKRILERAVWNDTFFLSSIDVMDYSLLVGIDEDKHELIIGIIDFMRKYTWDKHLETWVKASGILGGPKNVSPTVISPKEYKSRFRKAMSSYFLVIPDDWVPFTTEQETDAGEENHLSISNEL</sequence>
<dbReference type="OrthoDB" id="158357at2759"/>
<evidence type="ECO:0000256" key="6">
    <source>
        <dbReference type="ARBA" id="ARBA00022777"/>
    </source>
</evidence>
<feature type="domain" description="PIPK" evidence="15">
    <location>
        <begin position="1178"/>
        <end position="1500"/>
    </location>
</feature>
<evidence type="ECO:0000256" key="2">
    <source>
        <dbReference type="ARBA" id="ARBA00022679"/>
    </source>
</evidence>
<dbReference type="SUPFAM" id="SSF52029">
    <property type="entry name" value="GroEL apical domain-like"/>
    <property type="match status" value="1"/>
</dbReference>
<evidence type="ECO:0000256" key="10">
    <source>
        <dbReference type="ARBA" id="ARBA00077223"/>
    </source>
</evidence>
<dbReference type="CDD" id="cd03334">
    <property type="entry name" value="Fab1_TCP"/>
    <property type="match status" value="1"/>
</dbReference>
<dbReference type="Pfam" id="PF00118">
    <property type="entry name" value="Cpn60_TCP1"/>
    <property type="match status" value="1"/>
</dbReference>
<dbReference type="InterPro" id="IPR044769">
    <property type="entry name" value="PIKfyve_PIPKc"/>
</dbReference>
<comment type="subunit">
    <text evidence="9">Component of the PI(3,5)P2 regulatory complex at least composed of ATG18, SAC/FIG4, FAB1 and VAC14.</text>
</comment>
<dbReference type="FunFam" id="3.30.810.10:FF:000001">
    <property type="entry name" value="1-phosphatidylinositol 3-phosphate 5-kinase FAB1"/>
    <property type="match status" value="1"/>
</dbReference>
<dbReference type="InterPro" id="IPR027484">
    <property type="entry name" value="PInositol-4-P-5-kinase_N"/>
</dbReference>
<dbReference type="CDD" id="cd17300">
    <property type="entry name" value="PIPKc_PIKfyve"/>
    <property type="match status" value="1"/>
</dbReference>
<evidence type="ECO:0000256" key="8">
    <source>
        <dbReference type="ARBA" id="ARBA00022840"/>
    </source>
</evidence>
<keyword evidence="3" id="KW-0479">Metal-binding</keyword>
<dbReference type="GO" id="GO:0000285">
    <property type="term" value="F:1-phosphatidylinositol-3-phosphate 5-kinase activity"/>
    <property type="evidence" value="ECO:0007669"/>
    <property type="project" value="UniProtKB-EC"/>
</dbReference>
<evidence type="ECO:0000259" key="15">
    <source>
        <dbReference type="PROSITE" id="PS51455"/>
    </source>
</evidence>
<evidence type="ECO:0000256" key="1">
    <source>
        <dbReference type="ARBA" id="ARBA00012009"/>
    </source>
</evidence>
<accession>A0A833VF29</accession>
<dbReference type="Gene3D" id="3.30.810.10">
    <property type="entry name" value="2-Layer Sandwich"/>
    <property type="match status" value="1"/>
</dbReference>
<dbReference type="SUPFAM" id="SSF57903">
    <property type="entry name" value="FYVE/PHD zinc finger"/>
    <property type="match status" value="1"/>
</dbReference>
<dbReference type="SUPFAM" id="SSF56104">
    <property type="entry name" value="SAICAR synthase-like"/>
    <property type="match status" value="1"/>
</dbReference>
<evidence type="ECO:0000256" key="5">
    <source>
        <dbReference type="ARBA" id="ARBA00022771"/>
    </source>
</evidence>
<dbReference type="PROSITE" id="PS51455">
    <property type="entry name" value="PIPK"/>
    <property type="match status" value="1"/>
</dbReference>
<keyword evidence="6 12" id="KW-0418">Kinase</keyword>
<feature type="region of interest" description="Disordered" evidence="13">
    <location>
        <begin position="308"/>
        <end position="339"/>
    </location>
</feature>
<dbReference type="Pfam" id="PF01363">
    <property type="entry name" value="FYVE"/>
    <property type="match status" value="1"/>
</dbReference>
<dbReference type="InterPro" id="IPR000306">
    <property type="entry name" value="Znf_FYVE"/>
</dbReference>
<reference evidence="16" key="1">
    <citation type="submission" date="2020-01" db="EMBL/GenBank/DDBJ databases">
        <title>Genome sequence of Kobresia littledalei, the first chromosome-level genome in the family Cyperaceae.</title>
        <authorList>
            <person name="Qu G."/>
        </authorList>
    </citation>
    <scope>NUCLEOTIDE SEQUENCE</scope>
    <source>
        <strain evidence="16">C.B.Clarke</strain>
        <tissue evidence="16">Leaf</tissue>
    </source>
</reference>
<dbReference type="PROSITE" id="PS50178">
    <property type="entry name" value="ZF_FYVE"/>
    <property type="match status" value="1"/>
</dbReference>
<evidence type="ECO:0000256" key="4">
    <source>
        <dbReference type="ARBA" id="ARBA00022741"/>
    </source>
</evidence>
<feature type="region of interest" description="Disordered" evidence="13">
    <location>
        <begin position="1111"/>
        <end position="1136"/>
    </location>
</feature>
<protein>
    <recommendedName>
        <fullName evidence="1">1-phosphatidylinositol-3-phosphate 5-kinase</fullName>
        <ecNumber evidence="1">2.7.1.150</ecNumber>
    </recommendedName>
    <alternativeName>
        <fullName evidence="10">Phosphatidylinositol 3-phosphate 5-kinase type III</fullName>
    </alternativeName>
</protein>
<evidence type="ECO:0000256" key="3">
    <source>
        <dbReference type="ARBA" id="ARBA00022723"/>
    </source>
</evidence>
<dbReference type="Proteomes" id="UP000623129">
    <property type="component" value="Unassembled WGS sequence"/>
</dbReference>
<evidence type="ECO:0000256" key="11">
    <source>
        <dbReference type="PROSITE-ProRule" id="PRU00091"/>
    </source>
</evidence>
<evidence type="ECO:0000256" key="13">
    <source>
        <dbReference type="SAM" id="MobiDB-lite"/>
    </source>
</evidence>
<proteinExistence type="predicted"/>
<keyword evidence="4 12" id="KW-0547">Nucleotide-binding</keyword>
<keyword evidence="17" id="KW-1185">Reference proteome</keyword>
<feature type="compositionally biased region" description="Acidic residues" evidence="13">
    <location>
        <begin position="316"/>
        <end position="337"/>
    </location>
</feature>
<dbReference type="InterPro" id="IPR017455">
    <property type="entry name" value="Znf_FYVE-rel"/>
</dbReference>
<dbReference type="Gene3D" id="3.30.40.10">
    <property type="entry name" value="Zinc/RING finger domain, C3HC4 (zinc finger)"/>
    <property type="match status" value="1"/>
</dbReference>
<dbReference type="Pfam" id="PF01504">
    <property type="entry name" value="PIP5K"/>
    <property type="match status" value="2"/>
</dbReference>
<comment type="caution">
    <text evidence="16">The sequence shown here is derived from an EMBL/GenBank/DDBJ whole genome shotgun (WGS) entry which is preliminary data.</text>
</comment>
<dbReference type="InterPro" id="IPR011011">
    <property type="entry name" value="Znf_FYVE_PHD"/>
</dbReference>
<keyword evidence="2 12" id="KW-0808">Transferase</keyword>
<feature type="domain" description="FYVE-type" evidence="14">
    <location>
        <begin position="36"/>
        <end position="113"/>
    </location>
</feature>
<dbReference type="InterPro" id="IPR002423">
    <property type="entry name" value="Cpn60/GroEL/TCP-1"/>
</dbReference>
<dbReference type="InterPro" id="IPR027483">
    <property type="entry name" value="PInositol-4-P-4/5-kinase_C_sf"/>
</dbReference>